<evidence type="ECO:0000256" key="1">
    <source>
        <dbReference type="SAM" id="MobiDB-lite"/>
    </source>
</evidence>
<dbReference type="NCBIfam" id="NF041043">
    <property type="entry name" value="BPSS1780_fam"/>
    <property type="match status" value="1"/>
</dbReference>
<feature type="transmembrane region" description="Helical" evidence="2">
    <location>
        <begin position="218"/>
        <end position="238"/>
    </location>
</feature>
<dbReference type="PATRIC" id="fig|161398.10.peg.3545"/>
<keyword evidence="4" id="KW-1185">Reference proteome</keyword>
<evidence type="ECO:0000313" key="4">
    <source>
        <dbReference type="Proteomes" id="UP000061457"/>
    </source>
</evidence>
<feature type="transmembrane region" description="Helical" evidence="2">
    <location>
        <begin position="54"/>
        <end position="71"/>
    </location>
</feature>
<feature type="transmembrane region" description="Helical" evidence="2">
    <location>
        <begin position="151"/>
        <end position="174"/>
    </location>
</feature>
<protein>
    <submittedName>
        <fullName evidence="3">Putative membrane protein</fullName>
    </submittedName>
</protein>
<feature type="region of interest" description="Disordered" evidence="1">
    <location>
        <begin position="246"/>
        <end position="268"/>
    </location>
</feature>
<evidence type="ECO:0000313" key="3">
    <source>
        <dbReference type="EMBL" id="ALO43954.1"/>
    </source>
</evidence>
<dbReference type="EMBL" id="CP013188">
    <property type="protein sequence ID" value="ALO43954.1"/>
    <property type="molecule type" value="Genomic_DNA"/>
</dbReference>
<keyword evidence="2" id="KW-0472">Membrane</keyword>
<name>A0A0S2K7J9_9GAMM</name>
<dbReference type="Proteomes" id="UP000061457">
    <property type="component" value="Chromosome II"/>
</dbReference>
<dbReference type="AlphaFoldDB" id="A0A0S2K7J9"/>
<gene>
    <name evidence="3" type="ORF">PP2015_3479</name>
</gene>
<reference evidence="3 4" key="1">
    <citation type="submission" date="2015-11" db="EMBL/GenBank/DDBJ databases">
        <authorList>
            <person name="Zhang Y."/>
            <person name="Guo Z."/>
        </authorList>
    </citation>
    <scope>NUCLEOTIDE SEQUENCE [LARGE SCALE GENOMIC DNA]</scope>
    <source>
        <strain evidence="3 4">KCTC 12086</strain>
    </source>
</reference>
<dbReference type="KEGG" id="pphe:PP2015_3479"/>
<evidence type="ECO:0000256" key="2">
    <source>
        <dbReference type="SAM" id="Phobius"/>
    </source>
</evidence>
<feature type="transmembrane region" description="Helical" evidence="2">
    <location>
        <begin position="100"/>
        <end position="119"/>
    </location>
</feature>
<keyword evidence="2" id="KW-1133">Transmembrane helix</keyword>
<feature type="transmembrane region" description="Helical" evidence="2">
    <location>
        <begin position="195"/>
        <end position="212"/>
    </location>
</feature>
<proteinExistence type="predicted"/>
<feature type="compositionally biased region" description="Polar residues" evidence="1">
    <location>
        <begin position="246"/>
        <end position="262"/>
    </location>
</feature>
<dbReference type="RefSeq" id="WP_058031809.1">
    <property type="nucleotide sequence ID" value="NZ_CP013188.1"/>
</dbReference>
<organism evidence="3 4">
    <name type="scientific">Pseudoalteromonas phenolica</name>
    <dbReference type="NCBI Taxonomy" id="161398"/>
    <lineage>
        <taxon>Bacteria</taxon>
        <taxon>Pseudomonadati</taxon>
        <taxon>Pseudomonadota</taxon>
        <taxon>Gammaproteobacteria</taxon>
        <taxon>Alteromonadales</taxon>
        <taxon>Pseudoalteromonadaceae</taxon>
        <taxon>Pseudoalteromonas</taxon>
    </lineage>
</organism>
<dbReference type="InterPro" id="IPR047798">
    <property type="entry name" value="BPSS1780-like"/>
</dbReference>
<dbReference type="STRING" id="161398.PP2015_3479"/>
<keyword evidence="2" id="KW-0812">Transmembrane</keyword>
<sequence length="268" mass="29438">MSSKINVFSASAGLQWLKQGWNIFKTQPMTFMFMYIFMIVVALIPLVLPPLQLVAAFTAPFLTIGFYLAVISKQQGKTISLADILKPFSIKGRRLNLFRLGLYQMGAVILLTLLADSLFSETFALMQQATENHNHEQLLAEVMSTLSIGNIGIFLLAHAVNLMAFAFALPLVFFKGENRIFKALGQSLKVFQTNMVPLTVFSLVIGVLMLAAMPLSFVPLLVIMPVAYIGFFCSYQAIFPADDASDNSGQGEKQASQSSAINTGRFDA</sequence>
<feature type="transmembrane region" description="Helical" evidence="2">
    <location>
        <begin position="29"/>
        <end position="48"/>
    </location>
</feature>
<accession>A0A0S2K7J9</accession>